<dbReference type="Proteomes" id="UP000823941">
    <property type="component" value="Chromosome 14"/>
</dbReference>
<dbReference type="SMART" id="SM00595">
    <property type="entry name" value="MADF"/>
    <property type="match status" value="1"/>
</dbReference>
<dbReference type="Pfam" id="PF10545">
    <property type="entry name" value="MADF_DNA_bdg"/>
    <property type="match status" value="1"/>
</dbReference>
<dbReference type="PANTHER" id="PTHR21505">
    <property type="entry name" value="MADF DOMAIN-CONTAINING PROTEIN-RELATED"/>
    <property type="match status" value="1"/>
</dbReference>
<dbReference type="EMBL" id="JAHIBW010000014">
    <property type="protein sequence ID" value="KAG7304882.1"/>
    <property type="molecule type" value="Genomic_DNA"/>
</dbReference>
<comment type="caution">
    <text evidence="2">The sequence shown here is derived from an EMBL/GenBank/DDBJ whole genome shotgun (WGS) entry which is preliminary data.</text>
</comment>
<evidence type="ECO:0000313" key="2">
    <source>
        <dbReference type="EMBL" id="KAG7304882.1"/>
    </source>
</evidence>
<dbReference type="PANTHER" id="PTHR21505:SF8">
    <property type="entry name" value="DPT-YFP REPRESSOR BY OVEREXPRESSION, ISOFORM D-RELATED"/>
    <property type="match status" value="1"/>
</dbReference>
<proteinExistence type="predicted"/>
<sequence length="77" mass="9033">MDNQSCRKLIQLYGTKELLWNSKGSSYHNKSLREDAWREISSEMGLPVPELKKKMTVLLSSYRREKWRISKSQITGS</sequence>
<gene>
    <name evidence="2" type="ORF">JYU34_010276</name>
</gene>
<reference evidence="2 3" key="1">
    <citation type="submission" date="2021-06" db="EMBL/GenBank/DDBJ databases">
        <title>A haploid diamondback moth (Plutella xylostella L.) genome assembly resolves 31 chromosomes and identifies a diamide resistance mutation.</title>
        <authorList>
            <person name="Ward C.M."/>
            <person name="Perry K.D."/>
            <person name="Baker G."/>
            <person name="Powis K."/>
            <person name="Heckel D.G."/>
            <person name="Baxter S.W."/>
        </authorList>
    </citation>
    <scope>NUCLEOTIDE SEQUENCE [LARGE SCALE GENOMIC DNA]</scope>
    <source>
        <strain evidence="2 3">LV</strain>
        <tissue evidence="2">Single pupa</tissue>
    </source>
</reference>
<protein>
    <recommendedName>
        <fullName evidence="1">MADF domain-containing protein</fullName>
    </recommendedName>
</protein>
<organism evidence="2 3">
    <name type="scientific">Plutella xylostella</name>
    <name type="common">Diamondback moth</name>
    <name type="synonym">Plutella maculipennis</name>
    <dbReference type="NCBI Taxonomy" id="51655"/>
    <lineage>
        <taxon>Eukaryota</taxon>
        <taxon>Metazoa</taxon>
        <taxon>Ecdysozoa</taxon>
        <taxon>Arthropoda</taxon>
        <taxon>Hexapoda</taxon>
        <taxon>Insecta</taxon>
        <taxon>Pterygota</taxon>
        <taxon>Neoptera</taxon>
        <taxon>Endopterygota</taxon>
        <taxon>Lepidoptera</taxon>
        <taxon>Glossata</taxon>
        <taxon>Ditrysia</taxon>
        <taxon>Yponomeutoidea</taxon>
        <taxon>Plutellidae</taxon>
        <taxon>Plutella</taxon>
    </lineage>
</organism>
<keyword evidence="3" id="KW-1185">Reference proteome</keyword>
<evidence type="ECO:0000313" key="3">
    <source>
        <dbReference type="Proteomes" id="UP000823941"/>
    </source>
</evidence>
<dbReference type="PROSITE" id="PS51029">
    <property type="entry name" value="MADF"/>
    <property type="match status" value="1"/>
</dbReference>
<name>A0ABQ7QI29_PLUXY</name>
<feature type="non-terminal residue" evidence="2">
    <location>
        <position position="77"/>
    </location>
</feature>
<accession>A0ABQ7QI29</accession>
<feature type="domain" description="MADF" evidence="1">
    <location>
        <begin position="8"/>
        <end position="77"/>
    </location>
</feature>
<dbReference type="InterPro" id="IPR006578">
    <property type="entry name" value="MADF-dom"/>
</dbReference>
<evidence type="ECO:0000259" key="1">
    <source>
        <dbReference type="PROSITE" id="PS51029"/>
    </source>
</evidence>